<evidence type="ECO:0000256" key="2">
    <source>
        <dbReference type="ARBA" id="ARBA00022630"/>
    </source>
</evidence>
<keyword evidence="4" id="KW-0560">Oxidoreductase</keyword>
<dbReference type="InterPro" id="IPR036188">
    <property type="entry name" value="FAD/NAD-bd_sf"/>
</dbReference>
<dbReference type="RefSeq" id="XP_025495793.1">
    <property type="nucleotide sequence ID" value="XM_025631094.1"/>
</dbReference>
<reference evidence="8 9" key="1">
    <citation type="submission" date="2016-12" db="EMBL/GenBank/DDBJ databases">
        <title>The genomes of Aspergillus section Nigri reveals drivers in fungal speciation.</title>
        <authorList>
            <consortium name="DOE Joint Genome Institute"/>
            <person name="Vesth T.C."/>
            <person name="Nybo J."/>
            <person name="Theobald S."/>
            <person name="Brandl J."/>
            <person name="Frisvad J.C."/>
            <person name="Nielsen K.F."/>
            <person name="Lyhne E.K."/>
            <person name="Kogle M.E."/>
            <person name="Kuo A."/>
            <person name="Riley R."/>
            <person name="Clum A."/>
            <person name="Nolan M."/>
            <person name="Lipzen A."/>
            <person name="Salamov A."/>
            <person name="Henrissat B."/>
            <person name="Wiebenga A."/>
            <person name="De Vries R.P."/>
            <person name="Grigoriev I.V."/>
            <person name="Mortensen U.H."/>
            <person name="Andersen M.R."/>
            <person name="Baker S.E."/>
        </authorList>
    </citation>
    <scope>NUCLEOTIDE SEQUENCE [LARGE SCALE GENOMIC DNA]</scope>
    <source>
        <strain evidence="8 9">CBS 121591</strain>
    </source>
</reference>
<dbReference type="PANTHER" id="PTHR13789:SF311">
    <property type="entry name" value="HYDROXYLASE, PUTATIVE (AFU_ORTHOLOGUE AFUA_5G10180)-RELATED"/>
    <property type="match status" value="1"/>
</dbReference>
<dbReference type="AlphaFoldDB" id="A0A319D3I1"/>
<dbReference type="GO" id="GO:0071949">
    <property type="term" value="F:FAD binding"/>
    <property type="evidence" value="ECO:0007669"/>
    <property type="project" value="InterPro"/>
</dbReference>
<dbReference type="PANTHER" id="PTHR13789">
    <property type="entry name" value="MONOOXYGENASE"/>
    <property type="match status" value="1"/>
</dbReference>
<evidence type="ECO:0000313" key="9">
    <source>
        <dbReference type="Proteomes" id="UP000248340"/>
    </source>
</evidence>
<comment type="similarity">
    <text evidence="1">Belongs to the paxM FAD-dependent monooxygenase family.</text>
</comment>
<evidence type="ECO:0000256" key="5">
    <source>
        <dbReference type="ARBA" id="ARBA00023033"/>
    </source>
</evidence>
<keyword evidence="2" id="KW-0285">Flavoprotein</keyword>
<keyword evidence="6" id="KW-0812">Transmembrane</keyword>
<name>A0A319D3I1_9EURO</name>
<dbReference type="OrthoDB" id="1878542at2759"/>
<protein>
    <submittedName>
        <fullName evidence="8">FAD/NAD(P)-binding domain-containing protein</fullName>
    </submittedName>
</protein>
<sequence length="734" mass="82245">MLEWPRIQFYELGDQSWLPGWLHQHEQFTLTQLWHLSIPGWSHGSLATQACTIIREHLPDVSSYLFVDLCAGAGGPTPLLERELNRAPEQANGSDSSARPVRFLLTDLFPHLEVWKGITKKQPNISYIPSAVDARDAPRYTPKDRKECRIFNICFHHFKDEDAQRILQNAVEEADSFVIFEITARDLWTCLCSPLVFFFAYAVTLRWYWWSPLHLFFTYVVPVAPVALWVDGLISCLRTRTPEEISALVQRQEIVDVTGWKFSSGSRTVQWPFITLHYYVGYKTTGKLPCTERKSGNRAGWSKRPSRSIIIIGAGLGGLTTAIACTKQNLDVLVLEKSPHLQTAGAGIQIPPNGTRVMRDLGLLPKLSNEGGAKVLEHVDFRRYASGHLIRSMPFGAGMVREFGAPWLIIHRADYHRVLYEEAVRLGVQVRLGVEVEGVDFEGPTVLLAGGERVPGDVVLGADGLWSQVRGWVVGGDGAMPQETGDLAYRAVIPRTELEALGDEKVDELCQRVAVTSYLGPRKHTIFYPVRGGTEFNLVLLRPDDLPSGMRREEAGVQEMRESYAGWDPTLVCRLLTEIQGRVALLGDACHPTLPYQAQGAAMAVEDGAVIGRLLGLLQSHLLQSESQGKGVSTADSIASILKLYEQVRKGRTTRNVRAARINRFLLHIADGIVQMLRDFLLRYMGVTRESDWSWLFSFSMRQTLGLDVIRDCEAAFEEWVRDSGTNEVIRIQG</sequence>
<evidence type="ECO:0000256" key="4">
    <source>
        <dbReference type="ARBA" id="ARBA00023002"/>
    </source>
</evidence>
<proteinExistence type="inferred from homology"/>
<dbReference type="Proteomes" id="UP000248340">
    <property type="component" value="Unassembled WGS sequence"/>
</dbReference>
<dbReference type="SUPFAM" id="SSF51905">
    <property type="entry name" value="FAD/NAD(P)-binding domain"/>
    <property type="match status" value="1"/>
</dbReference>
<dbReference type="Pfam" id="PF01494">
    <property type="entry name" value="FAD_binding_3"/>
    <property type="match status" value="1"/>
</dbReference>
<evidence type="ECO:0000256" key="3">
    <source>
        <dbReference type="ARBA" id="ARBA00022827"/>
    </source>
</evidence>
<evidence type="ECO:0000313" key="8">
    <source>
        <dbReference type="EMBL" id="PYH85593.1"/>
    </source>
</evidence>
<feature type="transmembrane region" description="Helical" evidence="6">
    <location>
        <begin position="187"/>
        <end position="210"/>
    </location>
</feature>
<dbReference type="SUPFAM" id="SSF54373">
    <property type="entry name" value="FAD-linked reductases, C-terminal domain"/>
    <property type="match status" value="1"/>
</dbReference>
<keyword evidence="3" id="KW-0274">FAD</keyword>
<dbReference type="GeneID" id="37133835"/>
<dbReference type="VEuPathDB" id="FungiDB:BO82DRAFT_274620"/>
<feature type="transmembrane region" description="Helical" evidence="6">
    <location>
        <begin position="216"/>
        <end position="237"/>
    </location>
</feature>
<evidence type="ECO:0000259" key="7">
    <source>
        <dbReference type="Pfam" id="PF01494"/>
    </source>
</evidence>
<dbReference type="STRING" id="1448315.A0A319D3I1"/>
<evidence type="ECO:0000256" key="1">
    <source>
        <dbReference type="ARBA" id="ARBA00007992"/>
    </source>
</evidence>
<feature type="transmembrane region" description="Helical" evidence="6">
    <location>
        <begin position="308"/>
        <end position="324"/>
    </location>
</feature>
<dbReference type="InterPro" id="IPR050493">
    <property type="entry name" value="FAD-dep_Monooxygenase_BioMet"/>
</dbReference>
<keyword evidence="5" id="KW-0503">Monooxygenase</keyword>
<accession>A0A319D3I1</accession>
<keyword evidence="6" id="KW-0472">Membrane</keyword>
<dbReference type="GO" id="GO:0004497">
    <property type="term" value="F:monooxygenase activity"/>
    <property type="evidence" value="ECO:0007669"/>
    <property type="project" value="UniProtKB-KW"/>
</dbReference>
<dbReference type="EMBL" id="KZ821679">
    <property type="protein sequence ID" value="PYH85593.1"/>
    <property type="molecule type" value="Genomic_DNA"/>
</dbReference>
<dbReference type="PRINTS" id="PR00420">
    <property type="entry name" value="RNGMNOXGNASE"/>
</dbReference>
<gene>
    <name evidence="8" type="ORF">BO82DRAFT_274620</name>
</gene>
<feature type="domain" description="FAD-binding" evidence="7">
    <location>
        <begin position="309"/>
        <end position="470"/>
    </location>
</feature>
<organism evidence="8 9">
    <name type="scientific">Aspergillus uvarum CBS 121591</name>
    <dbReference type="NCBI Taxonomy" id="1448315"/>
    <lineage>
        <taxon>Eukaryota</taxon>
        <taxon>Fungi</taxon>
        <taxon>Dikarya</taxon>
        <taxon>Ascomycota</taxon>
        <taxon>Pezizomycotina</taxon>
        <taxon>Eurotiomycetes</taxon>
        <taxon>Eurotiomycetidae</taxon>
        <taxon>Eurotiales</taxon>
        <taxon>Aspergillaceae</taxon>
        <taxon>Aspergillus</taxon>
        <taxon>Aspergillus subgen. Circumdati</taxon>
    </lineage>
</organism>
<keyword evidence="6" id="KW-1133">Transmembrane helix</keyword>
<dbReference type="InterPro" id="IPR002938">
    <property type="entry name" value="FAD-bd"/>
</dbReference>
<evidence type="ECO:0000256" key="6">
    <source>
        <dbReference type="SAM" id="Phobius"/>
    </source>
</evidence>
<dbReference type="Gene3D" id="3.50.50.60">
    <property type="entry name" value="FAD/NAD(P)-binding domain"/>
    <property type="match status" value="1"/>
</dbReference>
<keyword evidence="9" id="KW-1185">Reference proteome</keyword>